<dbReference type="Gene3D" id="3.30.1330.30">
    <property type="match status" value="1"/>
</dbReference>
<proteinExistence type="predicted"/>
<dbReference type="InterPro" id="IPR012543">
    <property type="entry name" value="DUF1694"/>
</dbReference>
<sequence length="147" mass="16711">MTNIEERLDRAANGEYRLNPDEQNLYLNTFRERVLLAVTFSDAQNLRLKSQFDNILSYFDGKYAKIFVKISGNLSDDLSAFYLKMAVKHQFEGQILTSDNADVYGIVIHTDMAVTLDKIGLTDVFPDIVLTAETPKIKKSFFGKLFG</sequence>
<evidence type="ECO:0000313" key="2">
    <source>
        <dbReference type="Proteomes" id="UP000480303"/>
    </source>
</evidence>
<evidence type="ECO:0008006" key="3">
    <source>
        <dbReference type="Google" id="ProtNLM"/>
    </source>
</evidence>
<accession>A0A6A0BCK7</accession>
<keyword evidence="2" id="KW-1185">Reference proteome</keyword>
<dbReference type="InterPro" id="IPR029064">
    <property type="entry name" value="Ribosomal_eL30-like_sf"/>
</dbReference>
<dbReference type="EMBL" id="BLLI01000012">
    <property type="protein sequence ID" value="GFH42098.1"/>
    <property type="molecule type" value="Genomic_DNA"/>
</dbReference>
<organism evidence="1 2">
    <name type="scientific">Pseudolactococcus hodotermopsidis</name>
    <dbReference type="NCBI Taxonomy" id="2709157"/>
    <lineage>
        <taxon>Bacteria</taxon>
        <taxon>Bacillati</taxon>
        <taxon>Bacillota</taxon>
        <taxon>Bacilli</taxon>
        <taxon>Lactobacillales</taxon>
        <taxon>Streptococcaceae</taxon>
        <taxon>Pseudolactococcus</taxon>
    </lineage>
</organism>
<dbReference type="SUPFAM" id="SSF160515">
    <property type="entry name" value="YueI-like"/>
    <property type="match status" value="1"/>
</dbReference>
<comment type="caution">
    <text evidence="1">The sequence shown here is derived from an EMBL/GenBank/DDBJ whole genome shotgun (WGS) entry which is preliminary data.</text>
</comment>
<dbReference type="AlphaFoldDB" id="A0A6A0BCK7"/>
<dbReference type="RefSeq" id="WP_172207936.1">
    <property type="nucleotide sequence ID" value="NZ_BLLI01000012.1"/>
</dbReference>
<gene>
    <name evidence="1" type="ORF">Hs30E_06490</name>
</gene>
<dbReference type="Proteomes" id="UP000480303">
    <property type="component" value="Unassembled WGS sequence"/>
</dbReference>
<dbReference type="Pfam" id="PF07997">
    <property type="entry name" value="DUF1694"/>
    <property type="match status" value="1"/>
</dbReference>
<protein>
    <recommendedName>
        <fullName evidence="3">DUF1694 domain-containing protein</fullName>
    </recommendedName>
</protein>
<name>A0A6A0BCK7_9LACT</name>
<reference evidence="1 2" key="1">
    <citation type="submission" date="2020-02" db="EMBL/GenBank/DDBJ databases">
        <title>Draft genome sequence of Lactococcus sp. Hs30E4-3.</title>
        <authorList>
            <person name="Noda S."/>
            <person name="Yuki M."/>
            <person name="Ohkuma M."/>
        </authorList>
    </citation>
    <scope>NUCLEOTIDE SEQUENCE [LARGE SCALE GENOMIC DNA]</scope>
    <source>
        <strain evidence="1 2">Hs30E4-3</strain>
    </source>
</reference>
<evidence type="ECO:0000313" key="1">
    <source>
        <dbReference type="EMBL" id="GFH42098.1"/>
    </source>
</evidence>